<reference evidence="5" key="1">
    <citation type="submission" date="2019-07" db="EMBL/GenBank/DDBJ databases">
        <title>Chitinimonas sp. nov., isolated from Ny-Alesund, arctica soil.</title>
        <authorList>
            <person name="Xu Q."/>
            <person name="Peng F."/>
        </authorList>
    </citation>
    <scope>NUCLEOTIDE SEQUENCE [LARGE SCALE GENOMIC DNA]</scope>
    <source>
        <strain evidence="5">R3-44</strain>
    </source>
</reference>
<dbReference type="PANTHER" id="PTHR43367">
    <property type="match status" value="1"/>
</dbReference>
<evidence type="ECO:0000259" key="2">
    <source>
        <dbReference type="PROSITE" id="PS50110"/>
    </source>
</evidence>
<dbReference type="GO" id="GO:0003723">
    <property type="term" value="F:RNA binding"/>
    <property type="evidence" value="ECO:0007669"/>
    <property type="project" value="InterPro"/>
</dbReference>
<feature type="domain" description="Response regulatory" evidence="2">
    <location>
        <begin position="3"/>
        <end position="117"/>
    </location>
</feature>
<dbReference type="SUPFAM" id="SSF52172">
    <property type="entry name" value="CheY-like"/>
    <property type="match status" value="1"/>
</dbReference>
<dbReference type="RefSeq" id="WP_144280338.1">
    <property type="nucleotide sequence ID" value="NZ_CP041730.1"/>
</dbReference>
<dbReference type="SMART" id="SM01012">
    <property type="entry name" value="ANTAR"/>
    <property type="match status" value="1"/>
</dbReference>
<dbReference type="InterPro" id="IPR005561">
    <property type="entry name" value="ANTAR"/>
</dbReference>
<dbReference type="InterPro" id="IPR036388">
    <property type="entry name" value="WH-like_DNA-bd_sf"/>
</dbReference>
<dbReference type="OrthoDB" id="9808843at2"/>
<organism evidence="4 5">
    <name type="scientific">Chitinimonas arctica</name>
    <dbReference type="NCBI Taxonomy" id="2594795"/>
    <lineage>
        <taxon>Bacteria</taxon>
        <taxon>Pseudomonadati</taxon>
        <taxon>Pseudomonadota</taxon>
        <taxon>Betaproteobacteria</taxon>
        <taxon>Neisseriales</taxon>
        <taxon>Chitinibacteraceae</taxon>
        <taxon>Chitinimonas</taxon>
    </lineage>
</organism>
<dbReference type="InterPro" id="IPR001789">
    <property type="entry name" value="Sig_transdc_resp-reg_receiver"/>
</dbReference>
<dbReference type="PIRSF" id="PIRSF036382">
    <property type="entry name" value="RR_antiterm"/>
    <property type="match status" value="1"/>
</dbReference>
<proteinExistence type="predicted"/>
<name>A0A516SLC6_9NEIS</name>
<dbReference type="Gene3D" id="3.40.50.2300">
    <property type="match status" value="1"/>
</dbReference>
<evidence type="ECO:0000313" key="5">
    <source>
        <dbReference type="Proteomes" id="UP000317550"/>
    </source>
</evidence>
<dbReference type="AlphaFoldDB" id="A0A516SLC6"/>
<dbReference type="Proteomes" id="UP000317550">
    <property type="component" value="Chromosome"/>
</dbReference>
<dbReference type="PANTHER" id="PTHR43367:SF1">
    <property type="entry name" value="TWO-COMPONENT RESPONSE REGULATOR-LIKE APRR6-RELATED"/>
    <property type="match status" value="1"/>
</dbReference>
<accession>A0A516SLC6</accession>
<feature type="modified residue" description="4-aspartylphosphate" evidence="1">
    <location>
        <position position="53"/>
    </location>
</feature>
<keyword evidence="1" id="KW-0597">Phosphoprotein</keyword>
<keyword evidence="5" id="KW-1185">Reference proteome</keyword>
<evidence type="ECO:0000256" key="1">
    <source>
        <dbReference type="PROSITE-ProRule" id="PRU00169"/>
    </source>
</evidence>
<sequence length="194" mass="21013">MLRILLVNDTAKPIAELCQGLEAHGYQVLQAVASPRAMLKAVEEGRPDVVIIDTESPSRDTLEQLAVMNSAAPRPVVMFTPDADQALIRTAVAAGVTAYVVDGLAPSRLAPILDVALARFAEEARLRGKLAEAEQRLAERKLIDRAKGVLMDKRGMSEEQAYQSLRNKAMQQGARLGQVARQIIALADLFGEAE</sequence>
<dbReference type="InterPro" id="IPR008327">
    <property type="entry name" value="Sig_transdc_resp-reg_antiterm"/>
</dbReference>
<dbReference type="GO" id="GO:0000160">
    <property type="term" value="P:phosphorelay signal transduction system"/>
    <property type="evidence" value="ECO:0007669"/>
    <property type="project" value="InterPro"/>
</dbReference>
<dbReference type="Gene3D" id="1.10.10.10">
    <property type="entry name" value="Winged helix-like DNA-binding domain superfamily/Winged helix DNA-binding domain"/>
    <property type="match status" value="1"/>
</dbReference>
<dbReference type="Pfam" id="PF03861">
    <property type="entry name" value="ANTAR"/>
    <property type="match status" value="1"/>
</dbReference>
<dbReference type="Pfam" id="PF00072">
    <property type="entry name" value="Response_reg"/>
    <property type="match status" value="1"/>
</dbReference>
<evidence type="ECO:0000259" key="3">
    <source>
        <dbReference type="PROSITE" id="PS50921"/>
    </source>
</evidence>
<dbReference type="PROSITE" id="PS50921">
    <property type="entry name" value="ANTAR"/>
    <property type="match status" value="1"/>
</dbReference>
<dbReference type="InterPro" id="IPR011006">
    <property type="entry name" value="CheY-like_superfamily"/>
</dbReference>
<dbReference type="PROSITE" id="PS50110">
    <property type="entry name" value="RESPONSE_REGULATORY"/>
    <property type="match status" value="1"/>
</dbReference>
<dbReference type="EMBL" id="CP041730">
    <property type="protein sequence ID" value="QDQ28956.1"/>
    <property type="molecule type" value="Genomic_DNA"/>
</dbReference>
<feature type="domain" description="ANTAR" evidence="3">
    <location>
        <begin position="123"/>
        <end position="184"/>
    </location>
</feature>
<gene>
    <name evidence="4" type="ORF">FNU76_22825</name>
</gene>
<protein>
    <submittedName>
        <fullName evidence="4">ANTAR domain-containing protein</fullName>
    </submittedName>
</protein>
<dbReference type="KEGG" id="cari:FNU76_22825"/>
<dbReference type="SMART" id="SM00448">
    <property type="entry name" value="REC"/>
    <property type="match status" value="1"/>
</dbReference>
<evidence type="ECO:0000313" key="4">
    <source>
        <dbReference type="EMBL" id="QDQ28956.1"/>
    </source>
</evidence>